<accession>A0A1C9CH64</accession>
<evidence type="ECO:0000256" key="4">
    <source>
        <dbReference type="ARBA" id="ARBA00022605"/>
    </source>
</evidence>
<evidence type="ECO:0000256" key="8">
    <source>
        <dbReference type="ARBA" id="ARBA00049047"/>
    </source>
</evidence>
<dbReference type="CDD" id="cd04724">
    <property type="entry name" value="Tryptophan_synthase_alpha"/>
    <property type="match status" value="1"/>
</dbReference>
<dbReference type="PROSITE" id="PS00167">
    <property type="entry name" value="TRP_SYNTHASE_ALPHA"/>
    <property type="match status" value="1"/>
</dbReference>
<feature type="active site" description="Proton acceptor" evidence="9">
    <location>
        <position position="47"/>
    </location>
</feature>
<keyword evidence="11" id="KW-0934">Plastid</keyword>
<dbReference type="InterPro" id="IPR018204">
    <property type="entry name" value="Trp_synthase_alpha_AS"/>
</dbReference>
<dbReference type="InterPro" id="IPR002028">
    <property type="entry name" value="Trp_synthase_suA"/>
</dbReference>
<dbReference type="SUPFAM" id="SSF51366">
    <property type="entry name" value="Ribulose-phoshate binding barrel"/>
    <property type="match status" value="1"/>
</dbReference>
<dbReference type="UniPathway" id="UPA00035">
    <property type="reaction ID" value="UER00044"/>
</dbReference>
<geneLocation type="plastid" evidence="11"/>
<evidence type="ECO:0000256" key="9">
    <source>
        <dbReference type="HAMAP-Rule" id="MF_00131"/>
    </source>
</evidence>
<dbReference type="AlphaFoldDB" id="A0A1C9CH64"/>
<evidence type="ECO:0000256" key="6">
    <source>
        <dbReference type="ARBA" id="ARBA00023141"/>
    </source>
</evidence>
<dbReference type="Pfam" id="PF00290">
    <property type="entry name" value="Trp_syntA"/>
    <property type="match status" value="1"/>
</dbReference>
<dbReference type="RefSeq" id="YP_009294284.1">
    <property type="nucleotide sequence ID" value="NC_031147.1"/>
</dbReference>
<dbReference type="PANTHER" id="PTHR43406:SF1">
    <property type="entry name" value="TRYPTOPHAN SYNTHASE ALPHA CHAIN, CHLOROPLASTIC"/>
    <property type="match status" value="1"/>
</dbReference>
<proteinExistence type="inferred from homology"/>
<dbReference type="GeneID" id="29070351"/>
<dbReference type="InterPro" id="IPR013785">
    <property type="entry name" value="Aldolase_TIM"/>
</dbReference>
<dbReference type="EC" id="4.2.1.20" evidence="9"/>
<dbReference type="NCBIfam" id="TIGR00262">
    <property type="entry name" value="trpA"/>
    <property type="match status" value="1"/>
</dbReference>
<comment type="similarity">
    <text evidence="9 10">Belongs to the TrpA family.</text>
</comment>
<keyword evidence="5 9" id="KW-0822">Tryptophan biosynthesis</keyword>
<dbReference type="FunFam" id="3.20.20.70:FF:000037">
    <property type="entry name" value="Tryptophan synthase alpha chain"/>
    <property type="match status" value="1"/>
</dbReference>
<organism evidence="11">
    <name type="scientific">Palmaria palmata</name>
    <name type="common">Dulse</name>
    <name type="synonym">Rhodymenia palmata</name>
    <dbReference type="NCBI Taxonomy" id="2822"/>
    <lineage>
        <taxon>Eukaryota</taxon>
        <taxon>Rhodophyta</taxon>
        <taxon>Florideophyceae</taxon>
        <taxon>Nemaliophycidae</taxon>
        <taxon>Palmariales</taxon>
        <taxon>Palmariaceae</taxon>
        <taxon>Palmaria</taxon>
    </lineage>
</organism>
<evidence type="ECO:0000256" key="5">
    <source>
        <dbReference type="ARBA" id="ARBA00022822"/>
    </source>
</evidence>
<keyword evidence="4 9" id="KW-0028">Amino-acid biosynthesis</keyword>
<dbReference type="Gene3D" id="3.20.20.70">
    <property type="entry name" value="Aldolase class I"/>
    <property type="match status" value="1"/>
</dbReference>
<gene>
    <name evidence="9 11" type="primary">trpA</name>
    <name evidence="11" type="ORF">Palma_092</name>
</gene>
<comment type="pathway">
    <text evidence="2 9">Amino-acid biosynthesis; L-tryptophan biosynthesis; L-tryptophan from chorismate: step 5/5.</text>
</comment>
<keyword evidence="6 9" id="KW-0057">Aromatic amino acid biosynthesis</keyword>
<evidence type="ECO:0000256" key="7">
    <source>
        <dbReference type="ARBA" id="ARBA00023239"/>
    </source>
</evidence>
<comment type="function">
    <text evidence="1 9">The alpha subunit is responsible for the aldol cleavage of indoleglycerol phosphate to indole and glyceraldehyde 3-phosphate.</text>
</comment>
<sequence length="262" mass="28732">MTTIFQVLNSPEPKCSLVPFIMAGAPDLETTEKAIKILDNAGADIIEIGLPYSDPLADGPIIQEASKKALAGGVNVDQIFRLLSSLYSSTNAPIVLFTYYNPILARGLEKFVRDTSKAGIKGLIVPDLPLEEVDYTISICQKYNLELILLITPITPDIRVDKILSKAQGIVYIVSSTGVTGLRQDINQEMESFVSNIRKKSNQKLILGFGISTPEHVRKISQWNIDGIVMGSAFVKCLSSHDRDEGLRQLNLFCSNIKSSFA</sequence>
<evidence type="ECO:0000256" key="2">
    <source>
        <dbReference type="ARBA" id="ARBA00004733"/>
    </source>
</evidence>
<evidence type="ECO:0000256" key="1">
    <source>
        <dbReference type="ARBA" id="ARBA00003365"/>
    </source>
</evidence>
<dbReference type="GO" id="GO:0004834">
    <property type="term" value="F:tryptophan synthase activity"/>
    <property type="evidence" value="ECO:0007669"/>
    <property type="project" value="UniProtKB-UniRule"/>
</dbReference>
<comment type="subunit">
    <text evidence="3 9">Tetramer of two alpha and two beta chains.</text>
</comment>
<evidence type="ECO:0000256" key="10">
    <source>
        <dbReference type="RuleBase" id="RU003662"/>
    </source>
</evidence>
<name>A0A1C9CH64_PALPL</name>
<dbReference type="PANTHER" id="PTHR43406">
    <property type="entry name" value="TRYPTOPHAN SYNTHASE, ALPHA CHAIN"/>
    <property type="match status" value="1"/>
</dbReference>
<dbReference type="GO" id="GO:0005829">
    <property type="term" value="C:cytosol"/>
    <property type="evidence" value="ECO:0007669"/>
    <property type="project" value="TreeGrafter"/>
</dbReference>
<dbReference type="InterPro" id="IPR011060">
    <property type="entry name" value="RibuloseP-bd_barrel"/>
</dbReference>
<evidence type="ECO:0000256" key="3">
    <source>
        <dbReference type="ARBA" id="ARBA00011270"/>
    </source>
</evidence>
<dbReference type="EMBL" id="KX284726">
    <property type="protein sequence ID" value="AOM67724.1"/>
    <property type="molecule type" value="Genomic_DNA"/>
</dbReference>
<reference evidence="11" key="1">
    <citation type="journal article" date="2018" name="PLoS ONE">
        <title>Plastid genome analysis of three Nemaliophycidae red algal species suggests environmental adaptation for iron limited habitats.</title>
        <authorList>
            <person name="Cho C.H."/>
            <person name="Choi J.W."/>
            <person name="Lam D.W."/>
            <person name="Kim K.M."/>
            <person name="Yoon H.S."/>
        </authorList>
    </citation>
    <scope>NUCLEOTIDE SEQUENCE</scope>
</reference>
<feature type="active site" description="Proton acceptor" evidence="9">
    <location>
        <position position="58"/>
    </location>
</feature>
<comment type="catalytic activity">
    <reaction evidence="8 9">
        <text>(1S,2R)-1-C-(indol-3-yl)glycerol 3-phosphate + L-serine = D-glyceraldehyde 3-phosphate + L-tryptophan + H2O</text>
        <dbReference type="Rhea" id="RHEA:10532"/>
        <dbReference type="ChEBI" id="CHEBI:15377"/>
        <dbReference type="ChEBI" id="CHEBI:33384"/>
        <dbReference type="ChEBI" id="CHEBI:57912"/>
        <dbReference type="ChEBI" id="CHEBI:58866"/>
        <dbReference type="ChEBI" id="CHEBI:59776"/>
        <dbReference type="EC" id="4.2.1.20"/>
    </reaction>
</comment>
<evidence type="ECO:0000313" key="11">
    <source>
        <dbReference type="EMBL" id="AOM67724.1"/>
    </source>
</evidence>
<protein>
    <recommendedName>
        <fullName evidence="9">Tryptophan synthase alpha chain</fullName>
        <ecNumber evidence="9">4.2.1.20</ecNumber>
    </recommendedName>
</protein>
<dbReference type="HAMAP" id="MF_00131">
    <property type="entry name" value="Trp_synth_alpha"/>
    <property type="match status" value="1"/>
</dbReference>
<keyword evidence="7 9" id="KW-0456">Lyase</keyword>